<evidence type="ECO:0000256" key="4">
    <source>
        <dbReference type="SAM" id="Phobius"/>
    </source>
</evidence>
<proteinExistence type="inferred from homology"/>
<name>C5MF20_CANTT</name>
<evidence type="ECO:0008006" key="7">
    <source>
        <dbReference type="Google" id="ProtNLM"/>
    </source>
</evidence>
<dbReference type="GO" id="GO:0006487">
    <property type="term" value="P:protein N-linked glycosylation"/>
    <property type="evidence" value="ECO:0007669"/>
    <property type="project" value="EnsemblFungi"/>
</dbReference>
<accession>C5MF20</accession>
<protein>
    <recommendedName>
        <fullName evidence="7">Alpha-1,6-mannosyltransferase MNN11</fullName>
    </recommendedName>
</protein>
<dbReference type="Proteomes" id="UP000002037">
    <property type="component" value="Unassembled WGS sequence"/>
</dbReference>
<keyword evidence="6" id="KW-1185">Reference proteome</keyword>
<gene>
    <name evidence="5" type="ORF">CTRG_04663</name>
</gene>
<dbReference type="InterPro" id="IPR029044">
    <property type="entry name" value="Nucleotide-diphossugar_trans"/>
</dbReference>
<sequence>MFSTGGGSGTFKPKYGKSNTSFLPLPATFQRINRKTRLPLIIVALLFVWYFLNPLSFINYIFFSSTSTVTYPKGHPLTSRQTIETTSKYIYPPIEHAPLLKKLTSEKLFIEHRYRDQDMDKVKIKSLNDFDDPDYTVQKQIEDDQNKKSDLDKAKNHFKNQDKIVYSPSSSSKGPELVIVTAVDFDKYSLDALTKIVQNRVDYAHLQNYGIYVRWYQEFLPYFNDFNALNDKERSKWVRVFCMKAAMFAFPNAKWFWYLDQDALIMNMKTNVDDYLLETNSLSSVMLKDQPLIPPNGLIKTYKNAKAEAIRFIFVQSSQKIETASFIVKNDAIGKSMLDIWGDNLYLNYPNFPYGPDSALTHILQWHPFILSKTTIVPTKTISASHTFKDVGKNFAYEDGDLVAQWDDCNNPTECESILNNYYNKLKKAKA</sequence>
<dbReference type="GO" id="GO:0000032">
    <property type="term" value="P:cell wall mannoprotein biosynthetic process"/>
    <property type="evidence" value="ECO:0007669"/>
    <property type="project" value="EnsemblFungi"/>
</dbReference>
<keyword evidence="4" id="KW-1133">Transmembrane helix</keyword>
<keyword evidence="4" id="KW-0472">Membrane</keyword>
<dbReference type="HOGENOM" id="CLU_021434_1_0_1"/>
<dbReference type="EMBL" id="GG692400">
    <property type="protein sequence ID" value="EER31880.1"/>
    <property type="molecule type" value="Genomic_DNA"/>
</dbReference>
<evidence type="ECO:0000256" key="3">
    <source>
        <dbReference type="ARBA" id="ARBA00022679"/>
    </source>
</evidence>
<keyword evidence="3" id="KW-0808">Transferase</keyword>
<dbReference type="eggNOG" id="KOG4748">
    <property type="taxonomic scope" value="Eukaryota"/>
</dbReference>
<feature type="transmembrane region" description="Helical" evidence="4">
    <location>
        <begin position="40"/>
        <end position="63"/>
    </location>
</feature>
<evidence type="ECO:0000313" key="5">
    <source>
        <dbReference type="EMBL" id="EER31880.1"/>
    </source>
</evidence>
<dbReference type="AlphaFoldDB" id="C5MF20"/>
<dbReference type="VEuPathDB" id="FungiDB:CTRG_04663"/>
<organism evidence="5 6">
    <name type="scientific">Candida tropicalis (strain ATCC MYA-3404 / T1)</name>
    <name type="common">Yeast</name>
    <dbReference type="NCBI Taxonomy" id="294747"/>
    <lineage>
        <taxon>Eukaryota</taxon>
        <taxon>Fungi</taxon>
        <taxon>Dikarya</taxon>
        <taxon>Ascomycota</taxon>
        <taxon>Saccharomycotina</taxon>
        <taxon>Pichiomycetes</taxon>
        <taxon>Debaryomycetaceae</taxon>
        <taxon>Candida/Lodderomyces clade</taxon>
        <taxon>Candida</taxon>
    </lineage>
</organism>
<keyword evidence="2" id="KW-0328">Glycosyltransferase</keyword>
<dbReference type="PANTHER" id="PTHR31306">
    <property type="entry name" value="ALPHA-1,6-MANNOSYLTRANSFERASE MNN11-RELATED"/>
    <property type="match status" value="1"/>
</dbReference>
<reference evidence="5 6" key="1">
    <citation type="journal article" date="2009" name="Nature">
        <title>Evolution of pathogenicity and sexual reproduction in eight Candida genomes.</title>
        <authorList>
            <person name="Butler G."/>
            <person name="Rasmussen M.D."/>
            <person name="Lin M.F."/>
            <person name="Santos M.A."/>
            <person name="Sakthikumar S."/>
            <person name="Munro C.A."/>
            <person name="Rheinbay E."/>
            <person name="Grabherr M."/>
            <person name="Forche A."/>
            <person name="Reedy J.L."/>
            <person name="Agrafioti I."/>
            <person name="Arnaud M.B."/>
            <person name="Bates S."/>
            <person name="Brown A.J."/>
            <person name="Brunke S."/>
            <person name="Costanzo M.C."/>
            <person name="Fitzpatrick D.A."/>
            <person name="de Groot P.W."/>
            <person name="Harris D."/>
            <person name="Hoyer L.L."/>
            <person name="Hube B."/>
            <person name="Klis F.M."/>
            <person name="Kodira C."/>
            <person name="Lennard N."/>
            <person name="Logue M.E."/>
            <person name="Martin R."/>
            <person name="Neiman A.M."/>
            <person name="Nikolaou E."/>
            <person name="Quail M.A."/>
            <person name="Quinn J."/>
            <person name="Santos M.C."/>
            <person name="Schmitzberger F.F."/>
            <person name="Sherlock G."/>
            <person name="Shah P."/>
            <person name="Silverstein K.A."/>
            <person name="Skrzypek M.S."/>
            <person name="Soll D."/>
            <person name="Staggs R."/>
            <person name="Stansfield I."/>
            <person name="Stumpf M.P."/>
            <person name="Sudbery P.E."/>
            <person name="Srikantha T."/>
            <person name="Zeng Q."/>
            <person name="Berman J."/>
            <person name="Berriman M."/>
            <person name="Heitman J."/>
            <person name="Gow N.A."/>
            <person name="Lorenz M.C."/>
            <person name="Birren B.W."/>
            <person name="Kellis M."/>
            <person name="Cuomo C.A."/>
        </authorList>
    </citation>
    <scope>NUCLEOTIDE SEQUENCE [LARGE SCALE GENOMIC DNA]</scope>
    <source>
        <strain evidence="6">ATCC MYA-3404 / T1</strain>
    </source>
</reference>
<comment type="similarity">
    <text evidence="1">Belongs to the glycosyltransferase 34 family.</text>
</comment>
<evidence type="ECO:0000313" key="6">
    <source>
        <dbReference type="Proteomes" id="UP000002037"/>
    </source>
</evidence>
<dbReference type="GeneID" id="8296610"/>
<evidence type="ECO:0000256" key="1">
    <source>
        <dbReference type="ARBA" id="ARBA00005664"/>
    </source>
</evidence>
<dbReference type="OrthoDB" id="205108at2759"/>
<dbReference type="Pfam" id="PF05637">
    <property type="entry name" value="Glyco_transf_34"/>
    <property type="match status" value="1"/>
</dbReference>
<dbReference type="KEGG" id="ctp:CTRG_04663"/>
<dbReference type="PANTHER" id="PTHR31306:SF10">
    <property type="entry name" value="ALPHA-1,6-MANNOSYLTRANSFERASE MNN11-RELATED"/>
    <property type="match status" value="1"/>
</dbReference>
<keyword evidence="4" id="KW-0812">Transmembrane</keyword>
<dbReference type="Gene3D" id="3.90.550.10">
    <property type="entry name" value="Spore Coat Polysaccharide Biosynthesis Protein SpsA, Chain A"/>
    <property type="match status" value="1"/>
</dbReference>
<dbReference type="RefSeq" id="XP_002550365.1">
    <property type="nucleotide sequence ID" value="XM_002550319.1"/>
</dbReference>
<evidence type="ECO:0000256" key="2">
    <source>
        <dbReference type="ARBA" id="ARBA00022676"/>
    </source>
</evidence>
<dbReference type="GO" id="GO:0000136">
    <property type="term" value="C:mannan polymerase complex"/>
    <property type="evidence" value="ECO:0007669"/>
    <property type="project" value="EnsemblFungi"/>
</dbReference>
<dbReference type="GO" id="GO:0000009">
    <property type="term" value="F:alpha-1,6-mannosyltransferase activity"/>
    <property type="evidence" value="ECO:0007669"/>
    <property type="project" value="EnsemblFungi"/>
</dbReference>
<dbReference type="InterPro" id="IPR008630">
    <property type="entry name" value="Glyco_trans_34"/>
</dbReference>
<dbReference type="STRING" id="294747.C5MF20"/>